<dbReference type="Proteomes" id="UP001063166">
    <property type="component" value="Unassembled WGS sequence"/>
</dbReference>
<dbReference type="CDD" id="cd06464">
    <property type="entry name" value="ACD_sHsps-like"/>
    <property type="match status" value="1"/>
</dbReference>
<organism evidence="5 6">
    <name type="scientific">Lyophyllum shimeji</name>
    <name type="common">Hon-shimeji</name>
    <name type="synonym">Tricholoma shimeji</name>
    <dbReference type="NCBI Taxonomy" id="47721"/>
    <lineage>
        <taxon>Eukaryota</taxon>
        <taxon>Fungi</taxon>
        <taxon>Dikarya</taxon>
        <taxon>Basidiomycota</taxon>
        <taxon>Agaricomycotina</taxon>
        <taxon>Agaricomycetes</taxon>
        <taxon>Agaricomycetidae</taxon>
        <taxon>Agaricales</taxon>
        <taxon>Tricholomatineae</taxon>
        <taxon>Lyophyllaceae</taxon>
        <taxon>Lyophyllum</taxon>
    </lineage>
</organism>
<evidence type="ECO:0000313" key="6">
    <source>
        <dbReference type="Proteomes" id="UP001063166"/>
    </source>
</evidence>
<dbReference type="Pfam" id="PF00011">
    <property type="entry name" value="HSP20"/>
    <property type="match status" value="1"/>
</dbReference>
<dbReference type="SUPFAM" id="SSF49764">
    <property type="entry name" value="HSP20-like chaperones"/>
    <property type="match status" value="1"/>
</dbReference>
<comment type="caution">
    <text evidence="5">The sequence shown here is derived from an EMBL/GenBank/DDBJ whole genome shotgun (WGS) entry which is preliminary data.</text>
</comment>
<keyword evidence="1 5" id="KW-0346">Stress response</keyword>
<dbReference type="EMBL" id="BRPK01000002">
    <property type="protein sequence ID" value="GLB34860.1"/>
    <property type="molecule type" value="Genomic_DNA"/>
</dbReference>
<dbReference type="InterPro" id="IPR002068">
    <property type="entry name" value="A-crystallin/Hsp20_dom"/>
</dbReference>
<evidence type="ECO:0000256" key="3">
    <source>
        <dbReference type="RuleBase" id="RU003616"/>
    </source>
</evidence>
<proteinExistence type="inferred from homology"/>
<dbReference type="InterPro" id="IPR008978">
    <property type="entry name" value="HSP20-like_chaperone"/>
</dbReference>
<comment type="similarity">
    <text evidence="2 3">Belongs to the small heat shock protein (HSP20) family.</text>
</comment>
<sequence length="153" mass="17376">MSTIFYEPFYDIDRLFDAVSPLITGATTDRGRRPVEGEENVVRTVRPRMDLHENRDTNTVTAFFELPGVRKEDVNIDLQAGRLTVTAESKPPEDLNKEGYAIRERRYGKFSRTLQVPPGIKEDQIKANMENGILKVEFPKSPPEAAPKKINIS</sequence>
<evidence type="ECO:0000256" key="1">
    <source>
        <dbReference type="ARBA" id="ARBA00023016"/>
    </source>
</evidence>
<evidence type="ECO:0000313" key="5">
    <source>
        <dbReference type="EMBL" id="GLB34860.1"/>
    </source>
</evidence>
<keyword evidence="6" id="KW-1185">Reference proteome</keyword>
<dbReference type="Gene3D" id="2.60.40.790">
    <property type="match status" value="1"/>
</dbReference>
<dbReference type="PROSITE" id="PS01031">
    <property type="entry name" value="SHSP"/>
    <property type="match status" value="1"/>
</dbReference>
<evidence type="ECO:0000256" key="2">
    <source>
        <dbReference type="PROSITE-ProRule" id="PRU00285"/>
    </source>
</evidence>
<dbReference type="PANTHER" id="PTHR11527">
    <property type="entry name" value="HEAT-SHOCK PROTEIN 20 FAMILY MEMBER"/>
    <property type="match status" value="1"/>
</dbReference>
<gene>
    <name evidence="5" type="ORF">LshimejAT787_0204250</name>
</gene>
<dbReference type="OrthoDB" id="1431247at2759"/>
<feature type="domain" description="SHSP" evidence="4">
    <location>
        <begin position="40"/>
        <end position="153"/>
    </location>
</feature>
<dbReference type="InterPro" id="IPR031107">
    <property type="entry name" value="Small_HSP"/>
</dbReference>
<accession>A0A9P3PF63</accession>
<reference evidence="5" key="1">
    <citation type="submission" date="2022-07" db="EMBL/GenBank/DDBJ databases">
        <title>The genome of Lyophyllum shimeji provides insight into the initial evolution of ectomycorrhizal fungal genome.</title>
        <authorList>
            <person name="Kobayashi Y."/>
            <person name="Shibata T."/>
            <person name="Hirakawa H."/>
            <person name="Shigenobu S."/>
            <person name="Nishiyama T."/>
            <person name="Yamada A."/>
            <person name="Hasebe M."/>
            <person name="Kawaguchi M."/>
        </authorList>
    </citation>
    <scope>NUCLEOTIDE SEQUENCE</scope>
    <source>
        <strain evidence="5">AT787</strain>
    </source>
</reference>
<name>A0A9P3PF63_LYOSH</name>
<evidence type="ECO:0000259" key="4">
    <source>
        <dbReference type="PROSITE" id="PS01031"/>
    </source>
</evidence>
<protein>
    <submittedName>
        <fullName evidence="5">Small heat shock protein (HSP20) family protein</fullName>
    </submittedName>
</protein>
<dbReference type="AlphaFoldDB" id="A0A9P3PF63"/>